<dbReference type="OrthoDB" id="7481928at2"/>
<feature type="transmembrane region" description="Helical" evidence="2">
    <location>
        <begin position="1533"/>
        <end position="1551"/>
    </location>
</feature>
<reference evidence="3 4" key="1">
    <citation type="submission" date="2019-03" db="EMBL/GenBank/DDBJ databases">
        <title>Genomic Encyclopedia of Type Strains, Phase IV (KMG-IV): sequencing the most valuable type-strain genomes for metagenomic binning, comparative biology and taxonomic classification.</title>
        <authorList>
            <person name="Goeker M."/>
        </authorList>
    </citation>
    <scope>NUCLEOTIDE SEQUENCE [LARGE SCALE GENOMIC DNA]</scope>
    <source>
        <strain evidence="3 4">DSM 103792</strain>
    </source>
</reference>
<comment type="caution">
    <text evidence="3">The sequence shown here is derived from an EMBL/GenBank/DDBJ whole genome shotgun (WGS) entry which is preliminary data.</text>
</comment>
<keyword evidence="2" id="KW-1133">Transmembrane helix</keyword>
<evidence type="ECO:0000313" key="4">
    <source>
        <dbReference type="Proteomes" id="UP000295375"/>
    </source>
</evidence>
<feature type="transmembrane region" description="Helical" evidence="2">
    <location>
        <begin position="1510"/>
        <end position="1527"/>
    </location>
</feature>
<feature type="compositionally biased region" description="Low complexity" evidence="1">
    <location>
        <begin position="499"/>
        <end position="510"/>
    </location>
</feature>
<dbReference type="Proteomes" id="UP000295375">
    <property type="component" value="Unassembled WGS sequence"/>
</dbReference>
<feature type="transmembrane region" description="Helical" evidence="2">
    <location>
        <begin position="1156"/>
        <end position="1177"/>
    </location>
</feature>
<feature type="region of interest" description="Disordered" evidence="1">
    <location>
        <begin position="497"/>
        <end position="524"/>
    </location>
</feature>
<feature type="transmembrane region" description="Helical" evidence="2">
    <location>
        <begin position="1091"/>
        <end position="1111"/>
    </location>
</feature>
<keyword evidence="2" id="KW-0812">Transmembrane</keyword>
<keyword evidence="2" id="KW-0472">Membrane</keyword>
<evidence type="ECO:0000256" key="2">
    <source>
        <dbReference type="SAM" id="Phobius"/>
    </source>
</evidence>
<sequence length="1561" mass="176076">MATETEASGNGSSKARKNRSIMVLFTSILAVVAIAAVYYASHINQQLELKEQRAYRGLHEAQKQIITALNTARGLRATLGTSPDFASQNLSYQQLTKALNRQLPSPQTRQMLRQNGFKDFAETHGEDSHQLLRGLNSLARKYDYLDLEEAIRVEWEVYESVRGRAPRRNQASEQSYSWSGEDYSELLRSLDEQKKAGLVAGVEQVKTQISRQLLQRYQFSESERLAAKWLNAVLQGEKYSANLSRCEQNLSDQISAREERQTICRTMAAVLVLESTRAGGLELTSYLRSGIKPFPEQEFPLAPNSARCRAESRGSSGLTPDEQGFINVAVWQRENPADPRLLVGRCRHQDFTADKKIKNEDESERVDAVYAAEVKLDHFVSAGGHFDELDVVALADAEGRLLWQWAKERMPAIGRRLYQDTLPGIAEISTLTSAKLVSQLPESAGNKELQALTELFRNEQLEQNDIYYMGEKARLYIQRFMLPIVFCQAAGGPEKTKETAAASEAESSSAQAGSPVAERHGSTITKSNQQSFICGEELAHLIGVRKLTGTDKVGALAPKTFILWFYLAAMFLLLWPWLAIVLSPHKVAIGKSHAVLLVLTLGMVVVLLLNGVLGERVYAGLLKQLERETSRYGEQIADAWHQELSSVLQTTLQDLTKLEQLRQWREQPEAWQSAGYRCAYESGAGQRSGTFTVRSCYQPSMLKLETIREINNEPSPRVLSLGSNMSLFEIEHDGDGVRPVLVYHEPLPQYGHRFNAGGRQYFKSVVNRQGWPCDWPACRGSDQREIEQFVIERITNSTDARLASQLAIRLRPQQHSESDMNGNKPVKLYSAEISTQALEFALALPGVEMLVVDNATGMVLFHSADEARVLNEFIHSEIADENALMAAMSRGKETPLITRYRGVPVWLHVRPLPHVPWSLVQVFPLEKLQLTVANMTLPALAYMLLPILALGAAGIIALLYRRRISWLWPQWRLNVMYRKASVVIALQTLLLLLVAGYVDDGMLIVLTMLHVTSVLLINQLLFGVRAGNKLLRSSRWRYPFARWLLQASKSIGLVSRPETLSRWQVRALSLWLLLQLLMLLLLLHGMAITTILAWPLIIFALLFVLMLWSALRALGNVEREASYEQSVLQESRLRAGNQSDKSLTPNMRFIRYARRFGVWMTLSVFSIFVIPSLLFTADLGAAVSARVNLVAEQTLRYQYGYNRYRLYQTSRLLYPELSRSSVMFKLSEPGHYATHQYFAVSDCKECAFSYSTEKLGMHVASPFTSYQTLERDPSQRWPLFDWILQRVTTGSDFQAAFRFAEYADAQDFRGEPIAMTVSLPPLWHFGFSVLGDNPYVELFAYALLLFLLALLVYALVSYIAKVVFCIDATIPGQRRVESPIHQSAFLNRELELVPAEQRPEIAELIGEMMRGLPDSHVVAYLAQKEQSQYDAIWRNLSEKEKCLLRHIAAGDSPLSSDIYSLKQLIAKALVVPRPNFQIINESFRLFILANVDEEMMAEWEYKVRSDAWTTLRWPLGVALVLLLAWMSYFGGDIAQLVTSSMMAAGGLFAAIRQAMSMWKGG</sequence>
<feature type="transmembrane region" description="Helical" evidence="2">
    <location>
        <begin position="1338"/>
        <end position="1360"/>
    </location>
</feature>
<evidence type="ECO:0000256" key="1">
    <source>
        <dbReference type="SAM" id="MobiDB-lite"/>
    </source>
</evidence>
<feature type="transmembrane region" description="Helical" evidence="2">
    <location>
        <begin position="939"/>
        <end position="960"/>
    </location>
</feature>
<keyword evidence="4" id="KW-1185">Reference proteome</keyword>
<dbReference type="EMBL" id="SNYM01000007">
    <property type="protein sequence ID" value="TDQ48325.1"/>
    <property type="molecule type" value="Genomic_DNA"/>
</dbReference>
<gene>
    <name evidence="3" type="ORF">EV696_10761</name>
</gene>
<feature type="transmembrane region" description="Helical" evidence="2">
    <location>
        <begin position="1004"/>
        <end position="1027"/>
    </location>
</feature>
<proteinExistence type="predicted"/>
<feature type="transmembrane region" description="Helical" evidence="2">
    <location>
        <begin position="1065"/>
        <end position="1085"/>
    </location>
</feature>
<feature type="transmembrane region" description="Helical" evidence="2">
    <location>
        <begin position="980"/>
        <end position="998"/>
    </location>
</feature>
<organism evidence="3 4">
    <name type="scientific">Permianibacter aggregans</name>
    <dbReference type="NCBI Taxonomy" id="1510150"/>
    <lineage>
        <taxon>Bacteria</taxon>
        <taxon>Pseudomonadati</taxon>
        <taxon>Pseudomonadota</taxon>
        <taxon>Gammaproteobacteria</taxon>
        <taxon>Pseudomonadales</taxon>
        <taxon>Pseudomonadaceae</taxon>
        <taxon>Permianibacter</taxon>
    </lineage>
</organism>
<feature type="transmembrane region" description="Helical" evidence="2">
    <location>
        <begin position="21"/>
        <end position="40"/>
    </location>
</feature>
<accession>A0A4R6USL7</accession>
<protein>
    <submittedName>
        <fullName evidence="3">Uncharacterized protein</fullName>
    </submittedName>
</protein>
<dbReference type="RefSeq" id="WP_133590116.1">
    <property type="nucleotide sequence ID" value="NZ_CP037953.1"/>
</dbReference>
<feature type="transmembrane region" description="Helical" evidence="2">
    <location>
        <begin position="561"/>
        <end position="582"/>
    </location>
</feature>
<name>A0A4R6USL7_9GAMM</name>
<evidence type="ECO:0000313" key="3">
    <source>
        <dbReference type="EMBL" id="TDQ48325.1"/>
    </source>
</evidence>
<feature type="transmembrane region" description="Helical" evidence="2">
    <location>
        <begin position="594"/>
        <end position="613"/>
    </location>
</feature>